<dbReference type="AlphaFoldDB" id="A0A0A8ZZR0"/>
<proteinExistence type="predicted"/>
<accession>A0A0A8ZZR0</accession>
<organism evidence="1">
    <name type="scientific">Arundo donax</name>
    <name type="common">Giant reed</name>
    <name type="synonym">Donax arundinaceus</name>
    <dbReference type="NCBI Taxonomy" id="35708"/>
    <lineage>
        <taxon>Eukaryota</taxon>
        <taxon>Viridiplantae</taxon>
        <taxon>Streptophyta</taxon>
        <taxon>Embryophyta</taxon>
        <taxon>Tracheophyta</taxon>
        <taxon>Spermatophyta</taxon>
        <taxon>Magnoliopsida</taxon>
        <taxon>Liliopsida</taxon>
        <taxon>Poales</taxon>
        <taxon>Poaceae</taxon>
        <taxon>PACMAD clade</taxon>
        <taxon>Arundinoideae</taxon>
        <taxon>Arundineae</taxon>
        <taxon>Arundo</taxon>
    </lineage>
</organism>
<evidence type="ECO:0000313" key="1">
    <source>
        <dbReference type="EMBL" id="JAD40277.1"/>
    </source>
</evidence>
<reference evidence="1" key="2">
    <citation type="journal article" date="2015" name="Data Brief">
        <title>Shoot transcriptome of the giant reed, Arundo donax.</title>
        <authorList>
            <person name="Barrero R.A."/>
            <person name="Guerrero F.D."/>
            <person name="Moolhuijzen P."/>
            <person name="Goolsby J.A."/>
            <person name="Tidwell J."/>
            <person name="Bellgard S.E."/>
            <person name="Bellgard M.I."/>
        </authorList>
    </citation>
    <scope>NUCLEOTIDE SEQUENCE</scope>
    <source>
        <tissue evidence="1">Shoot tissue taken approximately 20 cm above the soil surface</tissue>
    </source>
</reference>
<dbReference type="EMBL" id="GBRH01257618">
    <property type="protein sequence ID" value="JAD40277.1"/>
    <property type="molecule type" value="Transcribed_RNA"/>
</dbReference>
<reference evidence="1" key="1">
    <citation type="submission" date="2014-09" db="EMBL/GenBank/DDBJ databases">
        <authorList>
            <person name="Magalhaes I.L.F."/>
            <person name="Oliveira U."/>
            <person name="Santos F.R."/>
            <person name="Vidigal T.H.D.A."/>
            <person name="Brescovit A.D."/>
            <person name="Santos A.J."/>
        </authorList>
    </citation>
    <scope>NUCLEOTIDE SEQUENCE</scope>
    <source>
        <tissue evidence="1">Shoot tissue taken approximately 20 cm above the soil surface</tissue>
    </source>
</reference>
<protein>
    <submittedName>
        <fullName evidence="1">Uncharacterized protein</fullName>
    </submittedName>
</protein>
<name>A0A0A8ZZR0_ARUDO</name>
<sequence length="31" mass="3393">MGVRGQHINSMGGQTISNPITCSMVILNYNR</sequence>